<dbReference type="KEGG" id="tvl:FAZ95_38950"/>
<dbReference type="PANTHER" id="PTHR43859:SF4">
    <property type="entry name" value="BUTANOATE--COA LIGASE AAE1-RELATED"/>
    <property type="match status" value="1"/>
</dbReference>
<dbReference type="PROSITE" id="PS00455">
    <property type="entry name" value="AMP_BINDING"/>
    <property type="match status" value="1"/>
</dbReference>
<dbReference type="Gene3D" id="3.30.300.30">
    <property type="match status" value="1"/>
</dbReference>
<dbReference type="PANTHER" id="PTHR43859">
    <property type="entry name" value="ACYL-ACTIVATING ENZYME"/>
    <property type="match status" value="1"/>
</dbReference>
<evidence type="ECO:0000259" key="6">
    <source>
        <dbReference type="Pfam" id="PF13193"/>
    </source>
</evidence>
<protein>
    <submittedName>
        <fullName evidence="7">Long-chain fatty acid--CoA ligase</fullName>
    </submittedName>
</protein>
<dbReference type="Proteomes" id="UP000298656">
    <property type="component" value="Chromosome 3"/>
</dbReference>
<dbReference type="EMBL" id="CP040079">
    <property type="protein sequence ID" value="QCP55111.1"/>
    <property type="molecule type" value="Genomic_DNA"/>
</dbReference>
<dbReference type="InterPro" id="IPR045851">
    <property type="entry name" value="AMP-bd_C_sf"/>
</dbReference>
<feature type="domain" description="AMP-binding enzyme C-terminal" evidence="6">
    <location>
        <begin position="450"/>
        <end position="524"/>
    </location>
</feature>
<evidence type="ECO:0000256" key="4">
    <source>
        <dbReference type="ARBA" id="ARBA00023098"/>
    </source>
</evidence>
<name>A0A4P8J290_9BURK</name>
<comment type="similarity">
    <text evidence="1">Belongs to the ATP-dependent AMP-binding enzyme family.</text>
</comment>
<gene>
    <name evidence="7" type="ORF">FAZ95_38950</name>
</gene>
<proteinExistence type="inferred from homology"/>
<dbReference type="GO" id="GO:0006631">
    <property type="term" value="P:fatty acid metabolic process"/>
    <property type="evidence" value="ECO:0007669"/>
    <property type="project" value="UniProtKB-KW"/>
</dbReference>
<keyword evidence="8" id="KW-1185">Reference proteome</keyword>
<dbReference type="InterPro" id="IPR020845">
    <property type="entry name" value="AMP-binding_CS"/>
</dbReference>
<evidence type="ECO:0000313" key="7">
    <source>
        <dbReference type="EMBL" id="QCP55111.1"/>
    </source>
</evidence>
<dbReference type="SUPFAM" id="SSF56801">
    <property type="entry name" value="Acetyl-CoA synthetase-like"/>
    <property type="match status" value="1"/>
</dbReference>
<evidence type="ECO:0000259" key="5">
    <source>
        <dbReference type="Pfam" id="PF00501"/>
    </source>
</evidence>
<dbReference type="Pfam" id="PF00501">
    <property type="entry name" value="AMP-binding"/>
    <property type="match status" value="1"/>
</dbReference>
<evidence type="ECO:0000313" key="8">
    <source>
        <dbReference type="Proteomes" id="UP000298656"/>
    </source>
</evidence>
<feature type="domain" description="AMP-dependent synthetase/ligase" evidence="5">
    <location>
        <begin position="18"/>
        <end position="400"/>
    </location>
</feature>
<dbReference type="AlphaFoldDB" id="A0A4P8J290"/>
<dbReference type="GO" id="GO:0016874">
    <property type="term" value="F:ligase activity"/>
    <property type="evidence" value="ECO:0007669"/>
    <property type="project" value="UniProtKB-KW"/>
</dbReference>
<evidence type="ECO:0000256" key="1">
    <source>
        <dbReference type="ARBA" id="ARBA00006432"/>
    </source>
</evidence>
<sequence length="542" mass="59265">MRHTMMDFPLTIGGILAHAAKVYGGTEIVSYMPDCSTHRYCVADLASRVARLAGALRELGLQPGDRVATLMWNHYAHLETYFAVPAAGGVLNTLNLRLAPDDIVYIANHAGARFLIVDDDLMPLYERIRARTSFERVIVVPLGGVSAPDAFSDYEHLIAVSNPFANGEPIDENAPVSVCYTSGTTGRPKGVVYSHRALVLHTFCISLPDVFDLSMRKTLALVVPMFHVNGWCLPFAALLTGVRLVLPGPHLDAESLFKLLADEQVILSAGVPSLWHGLIDKLQASPELRAQLSPALHLVVAGSACPESMMVALDRLSIRATHAWGMTELSPVGAFSTLKPHLAQAGSADADQALRYRMKQGLPLPFVEARIMTEQGTARWDGESVGELQVRGPWVAAGYYGDVLPDSWSDDGWLRTGDAAHIDAEGYIQITDRLKDLIKSGGEWISSVALENALMGHEAVKEAAVVAMPDPRWQERPLAFVQLRAGHHAMADDLISHLSTHFTRWWLPDAVEFVDEIPKTSTGKIQKSVLRTRAAELRSRLT</sequence>
<dbReference type="NCBIfam" id="NF004837">
    <property type="entry name" value="PRK06187.1"/>
    <property type="match status" value="1"/>
</dbReference>
<dbReference type="InterPro" id="IPR042099">
    <property type="entry name" value="ANL_N_sf"/>
</dbReference>
<organism evidence="7 8">
    <name type="scientific">Trinickia violacea</name>
    <dbReference type="NCBI Taxonomy" id="2571746"/>
    <lineage>
        <taxon>Bacteria</taxon>
        <taxon>Pseudomonadati</taxon>
        <taxon>Pseudomonadota</taxon>
        <taxon>Betaproteobacteria</taxon>
        <taxon>Burkholderiales</taxon>
        <taxon>Burkholderiaceae</taxon>
        <taxon>Trinickia</taxon>
    </lineage>
</organism>
<accession>A0A4P8J290</accession>
<dbReference type="Gene3D" id="3.40.50.12780">
    <property type="entry name" value="N-terminal domain of ligase-like"/>
    <property type="match status" value="1"/>
</dbReference>
<keyword evidence="3" id="KW-0276">Fatty acid metabolism</keyword>
<dbReference type="RefSeq" id="WP_137337868.1">
    <property type="nucleotide sequence ID" value="NZ_CP040079.1"/>
</dbReference>
<keyword evidence="2 7" id="KW-0436">Ligase</keyword>
<evidence type="ECO:0000256" key="2">
    <source>
        <dbReference type="ARBA" id="ARBA00022598"/>
    </source>
</evidence>
<dbReference type="InterPro" id="IPR025110">
    <property type="entry name" value="AMP-bd_C"/>
</dbReference>
<keyword evidence="4" id="KW-0443">Lipid metabolism</keyword>
<dbReference type="Pfam" id="PF13193">
    <property type="entry name" value="AMP-binding_C"/>
    <property type="match status" value="1"/>
</dbReference>
<dbReference type="FunFam" id="3.30.300.30:FF:000008">
    <property type="entry name" value="2,3-dihydroxybenzoate-AMP ligase"/>
    <property type="match status" value="1"/>
</dbReference>
<dbReference type="CDD" id="cd12119">
    <property type="entry name" value="ttLC_FACS_AlkK_like"/>
    <property type="match status" value="1"/>
</dbReference>
<evidence type="ECO:0000256" key="3">
    <source>
        <dbReference type="ARBA" id="ARBA00022832"/>
    </source>
</evidence>
<reference evidence="7 8" key="1">
    <citation type="submission" date="2019-05" db="EMBL/GenBank/DDBJ databases">
        <title>Burkholderia sp. DHOD12, isolated from subtropical forest soil.</title>
        <authorList>
            <person name="Gao Z.-H."/>
            <person name="Qiu L.-H."/>
        </authorList>
    </citation>
    <scope>NUCLEOTIDE SEQUENCE [LARGE SCALE GENOMIC DNA]</scope>
    <source>
        <strain evidence="7 8">DHOD12</strain>
    </source>
</reference>
<dbReference type="OrthoDB" id="9766486at2"/>
<dbReference type="InterPro" id="IPR000873">
    <property type="entry name" value="AMP-dep_synth/lig_dom"/>
</dbReference>